<dbReference type="Proteomes" id="UP000193719">
    <property type="component" value="Unassembled WGS sequence"/>
</dbReference>
<reference evidence="5 6" key="2">
    <citation type="submission" date="2016-08" db="EMBL/GenBank/DDBJ databases">
        <title>Pervasive Adenine N6-methylation of Active Genes in Fungi.</title>
        <authorList>
            <consortium name="DOE Joint Genome Institute"/>
            <person name="Mondo S.J."/>
            <person name="Dannebaum R.O."/>
            <person name="Kuo R.C."/>
            <person name="Labutti K."/>
            <person name="Haridas S."/>
            <person name="Kuo A."/>
            <person name="Salamov A."/>
            <person name="Ahrendt S.R."/>
            <person name="Lipzen A."/>
            <person name="Sullivan W."/>
            <person name="Andreopoulos W.B."/>
            <person name="Clum A."/>
            <person name="Lindquist E."/>
            <person name="Daum C."/>
            <person name="Ramamoorthy G.K."/>
            <person name="Gryganskyi A."/>
            <person name="Culley D."/>
            <person name="Magnuson J.K."/>
            <person name="James T.Y."/>
            <person name="O'Malley M.A."/>
            <person name="Stajich J.E."/>
            <person name="Spatafora J.W."/>
            <person name="Visel A."/>
            <person name="Grigoriev I.V."/>
        </authorList>
    </citation>
    <scope>NUCLEOTIDE SEQUENCE [LARGE SCALE GENOMIC DNA]</scope>
    <source>
        <strain evidence="6">finn</strain>
    </source>
</reference>
<evidence type="ECO:0000256" key="1">
    <source>
        <dbReference type="ARBA" id="ARBA00022729"/>
    </source>
</evidence>
<keyword evidence="3" id="KW-0378">Hydrolase</keyword>
<dbReference type="OrthoDB" id="10433514at2759"/>
<keyword evidence="1" id="KW-0732">Signal</keyword>
<dbReference type="SUPFAM" id="SSF64571">
    <property type="entry name" value="Cellulose docking domain, dockering"/>
    <property type="match status" value="2"/>
</dbReference>
<sequence length="82" mass="9099">CWSKKFGYDCCVLPETRAIYSDANGKYGVEFKQKCGIVDSIAIKPDVCDNGGLDYECCSSLNVKLQSIDADAKWGFENGKWC</sequence>
<protein>
    <recommendedName>
        <fullName evidence="4">CBM10 domain-containing protein</fullName>
    </recommendedName>
</protein>
<dbReference type="Gene3D" id="3.90.1220.10">
    <property type="entry name" value="Cellulose docking domain, dockering"/>
    <property type="match status" value="2"/>
</dbReference>
<evidence type="ECO:0000313" key="6">
    <source>
        <dbReference type="Proteomes" id="UP000193719"/>
    </source>
</evidence>
<evidence type="ECO:0000259" key="4">
    <source>
        <dbReference type="PROSITE" id="PS51763"/>
    </source>
</evidence>
<evidence type="ECO:0000313" key="5">
    <source>
        <dbReference type="EMBL" id="ORX53037.1"/>
    </source>
</evidence>
<dbReference type="Pfam" id="PF02013">
    <property type="entry name" value="CBM_10"/>
    <property type="match status" value="2"/>
</dbReference>
<gene>
    <name evidence="5" type="ORF">BCR36DRAFT_269310</name>
</gene>
<evidence type="ECO:0000256" key="3">
    <source>
        <dbReference type="ARBA" id="ARBA00022801"/>
    </source>
</evidence>
<dbReference type="AlphaFoldDB" id="A0A1Y1VCX6"/>
<dbReference type="GO" id="GO:0016787">
    <property type="term" value="F:hydrolase activity"/>
    <property type="evidence" value="ECO:0007669"/>
    <property type="project" value="UniProtKB-KW"/>
</dbReference>
<feature type="non-terminal residue" evidence="5">
    <location>
        <position position="1"/>
    </location>
</feature>
<dbReference type="PROSITE" id="PS51763">
    <property type="entry name" value="CBM10"/>
    <property type="match status" value="2"/>
</dbReference>
<keyword evidence="6" id="KW-1185">Reference proteome</keyword>
<keyword evidence="2" id="KW-0677">Repeat</keyword>
<accession>A0A1Y1VCX6</accession>
<evidence type="ECO:0000256" key="2">
    <source>
        <dbReference type="ARBA" id="ARBA00022737"/>
    </source>
</evidence>
<feature type="non-terminal residue" evidence="5">
    <location>
        <position position="82"/>
    </location>
</feature>
<reference evidence="5 6" key="1">
    <citation type="submission" date="2016-08" db="EMBL/GenBank/DDBJ databases">
        <title>Genomes of anaerobic fungi encode conserved fungal cellulosomes for biomass hydrolysis.</title>
        <authorList>
            <consortium name="DOE Joint Genome Institute"/>
            <person name="Haitjema C.H."/>
            <person name="Gilmore S.P."/>
            <person name="Henske J.K."/>
            <person name="Solomon K.V."/>
            <person name="De Groot R."/>
            <person name="Kuo A."/>
            <person name="Mondo S.J."/>
            <person name="Salamov A.A."/>
            <person name="Labutti K."/>
            <person name="Zhao Z."/>
            <person name="Chiniquy J."/>
            <person name="Barry K."/>
            <person name="Brewer H.M."/>
            <person name="Purvine S.O."/>
            <person name="Wright A.T."/>
            <person name="Boxma B."/>
            <person name="Van Alen T."/>
            <person name="Hackstein J.H."/>
            <person name="Baker S.E."/>
            <person name="Grigoriev I.V."/>
            <person name="O'Malley M.A."/>
        </authorList>
    </citation>
    <scope>NUCLEOTIDE SEQUENCE [LARGE SCALE GENOMIC DNA]</scope>
    <source>
        <strain evidence="6">finn</strain>
    </source>
</reference>
<dbReference type="InterPro" id="IPR002883">
    <property type="entry name" value="CBM10/Dockerin_dom"/>
</dbReference>
<dbReference type="InterPro" id="IPR009034">
    <property type="entry name" value="Dockerin_dom_fun_sf"/>
</dbReference>
<name>A0A1Y1VCX6_9FUNG</name>
<feature type="domain" description="CBM10" evidence="4">
    <location>
        <begin position="1"/>
        <end position="38"/>
    </location>
</feature>
<proteinExistence type="predicted"/>
<feature type="domain" description="CBM10" evidence="4">
    <location>
        <begin position="47"/>
        <end position="82"/>
    </location>
</feature>
<comment type="caution">
    <text evidence="5">The sequence shown here is derived from an EMBL/GenBank/DDBJ whole genome shotgun (WGS) entry which is preliminary data.</text>
</comment>
<dbReference type="EMBL" id="MCFH01000014">
    <property type="protein sequence ID" value="ORX53037.1"/>
    <property type="molecule type" value="Genomic_DNA"/>
</dbReference>
<organism evidence="5 6">
    <name type="scientific">Piromyces finnis</name>
    <dbReference type="NCBI Taxonomy" id="1754191"/>
    <lineage>
        <taxon>Eukaryota</taxon>
        <taxon>Fungi</taxon>
        <taxon>Fungi incertae sedis</taxon>
        <taxon>Chytridiomycota</taxon>
        <taxon>Chytridiomycota incertae sedis</taxon>
        <taxon>Neocallimastigomycetes</taxon>
        <taxon>Neocallimastigales</taxon>
        <taxon>Neocallimastigaceae</taxon>
        <taxon>Piromyces</taxon>
    </lineage>
</organism>